<dbReference type="Proteomes" id="UP000002384">
    <property type="component" value="Chromosome"/>
</dbReference>
<evidence type="ECO:0000313" key="3">
    <source>
        <dbReference type="Proteomes" id="UP000002384"/>
    </source>
</evidence>
<dbReference type="InterPro" id="IPR029058">
    <property type="entry name" value="AB_hydrolase_fold"/>
</dbReference>
<dbReference type="KEGG" id="cyc:PCC7424_2879"/>
<organism evidence="2 3">
    <name type="scientific">Gloeothece citriformis (strain PCC 7424)</name>
    <name type="common">Cyanothece sp. (strain PCC 7424)</name>
    <dbReference type="NCBI Taxonomy" id="65393"/>
    <lineage>
        <taxon>Bacteria</taxon>
        <taxon>Bacillati</taxon>
        <taxon>Cyanobacteriota</taxon>
        <taxon>Cyanophyceae</taxon>
        <taxon>Oscillatoriophycideae</taxon>
        <taxon>Chroococcales</taxon>
        <taxon>Aphanothecaceae</taxon>
        <taxon>Gloeothece</taxon>
        <taxon>Gloeothece citriformis</taxon>
    </lineage>
</organism>
<protein>
    <recommendedName>
        <fullName evidence="1">AB hydrolase-1 domain-containing protein</fullName>
    </recommendedName>
</protein>
<reference evidence="3" key="1">
    <citation type="journal article" date="2011" name="MBio">
        <title>Novel metabolic attributes of the genus Cyanothece, comprising a group of unicellular nitrogen-fixing Cyanobacteria.</title>
        <authorList>
            <person name="Bandyopadhyay A."/>
            <person name="Elvitigala T."/>
            <person name="Welsh E."/>
            <person name="Stockel J."/>
            <person name="Liberton M."/>
            <person name="Min H."/>
            <person name="Sherman L.A."/>
            <person name="Pakrasi H.B."/>
        </authorList>
    </citation>
    <scope>NUCLEOTIDE SEQUENCE [LARGE SCALE GENOMIC DNA]</scope>
    <source>
        <strain evidence="3">PCC 7424</strain>
    </source>
</reference>
<dbReference type="ESTHER" id="cyap7-b7k8t6">
    <property type="family name" value="6_AlphaBeta_hydrolase"/>
</dbReference>
<sequence>MTKHPDLLWLNLSPSLECFNRPLLNYLSQTLKIGIWEYIQTPDEPTSLDVPLVLLHDYLKNQDRPVDLIGHSLSGFLGLLYAQRYPERVKSLTLLAVAPRSALDWQAHYYALFETIPCSRQTILTQMVYNLFGYQCKKKIPSFIEILEQDLLSSPSTYSLFCQSNLTFQSVSVPLFVCGSRDDMVVDPYQFKGWQTFLNRGDRLWQCPKGRHFFHYYYPQDVGEQILQFLGSNVKLSLINA</sequence>
<evidence type="ECO:0000313" key="2">
    <source>
        <dbReference type="EMBL" id="ACK71284.1"/>
    </source>
</evidence>
<dbReference type="OrthoDB" id="464067at2"/>
<dbReference type="SUPFAM" id="SSF53474">
    <property type="entry name" value="alpha/beta-Hydrolases"/>
    <property type="match status" value="1"/>
</dbReference>
<evidence type="ECO:0000259" key="1">
    <source>
        <dbReference type="Pfam" id="PF00561"/>
    </source>
</evidence>
<feature type="domain" description="AB hydrolase-1" evidence="1">
    <location>
        <begin position="61"/>
        <end position="107"/>
    </location>
</feature>
<keyword evidence="3" id="KW-1185">Reference proteome</keyword>
<gene>
    <name evidence="2" type="ordered locus">PCC7424_2879</name>
</gene>
<dbReference type="RefSeq" id="WP_015954884.1">
    <property type="nucleotide sequence ID" value="NC_011729.1"/>
</dbReference>
<dbReference type="InterPro" id="IPR000073">
    <property type="entry name" value="AB_hydrolase_1"/>
</dbReference>
<dbReference type="STRING" id="65393.PCC7424_2879"/>
<dbReference type="AlphaFoldDB" id="B7K8T6"/>
<dbReference type="Pfam" id="PF00561">
    <property type="entry name" value="Abhydrolase_1"/>
    <property type="match status" value="1"/>
</dbReference>
<dbReference type="EMBL" id="CP001291">
    <property type="protein sequence ID" value="ACK71284.1"/>
    <property type="molecule type" value="Genomic_DNA"/>
</dbReference>
<dbReference type="eggNOG" id="COG3208">
    <property type="taxonomic scope" value="Bacteria"/>
</dbReference>
<accession>B7K8T6</accession>
<proteinExistence type="predicted"/>
<name>B7K8T6_GLOC7</name>
<dbReference type="HOGENOM" id="CLU_1118260_0_0_3"/>
<dbReference type="Gene3D" id="3.40.50.1820">
    <property type="entry name" value="alpha/beta hydrolase"/>
    <property type="match status" value="1"/>
</dbReference>